<gene>
    <name evidence="3" type="ORF">BBD32_12010</name>
</gene>
<sequence length="355" mass="42438">MQKNKYNVIRIHLIFWLLYYFLEVYLDFLWSRYQFPKLEWYLRLKNSVVLEIGYLIIKIPLAYLLLYISNKIIRSVVFKYFLYIIIFLTAIVIHRFYCHDILYPYIYHIRETVDGTKPMDRFNMYGILNALMDLMFMVGLFFGIETARQKMILNKQVSDLKAEKLDHELKMLKAQINPHFLFNSLNNIYGLALKKADETPDVILQLSKIMRYNIYEAVQSKIPIGKDVENMKDFIQIQKIRYHNLNIQFYEDIDNLSQEISPLILIQFVENAFKHGASESIGNSFIKINLRLKMKVLQFDIENSKEERIREDSTRIGLRNISRQLELLYPQHILLVENSNDIYKVKLTIDFSHES</sequence>
<dbReference type="RefSeq" id="WP_034847350.1">
    <property type="nucleotide sequence ID" value="NZ_CCAB010000035.1"/>
</dbReference>
<evidence type="ECO:0000256" key="1">
    <source>
        <dbReference type="SAM" id="Phobius"/>
    </source>
</evidence>
<evidence type="ECO:0000313" key="4">
    <source>
        <dbReference type="Proteomes" id="UP000190848"/>
    </source>
</evidence>
<organism evidence="3 4">
    <name type="scientific">Elizabethkingia anophelis</name>
    <dbReference type="NCBI Taxonomy" id="1117645"/>
    <lineage>
        <taxon>Bacteria</taxon>
        <taxon>Pseudomonadati</taxon>
        <taxon>Bacteroidota</taxon>
        <taxon>Flavobacteriia</taxon>
        <taxon>Flavobacteriales</taxon>
        <taxon>Weeksellaceae</taxon>
        <taxon>Elizabethkingia</taxon>
    </lineage>
</organism>
<dbReference type="Pfam" id="PF06580">
    <property type="entry name" value="His_kinase"/>
    <property type="match status" value="1"/>
</dbReference>
<dbReference type="EMBL" id="CP016374">
    <property type="protein sequence ID" value="AQX02138.1"/>
    <property type="molecule type" value="Genomic_DNA"/>
</dbReference>
<dbReference type="InterPro" id="IPR010559">
    <property type="entry name" value="Sig_transdc_His_kin_internal"/>
</dbReference>
<dbReference type="PANTHER" id="PTHR34220:SF7">
    <property type="entry name" value="SENSOR HISTIDINE KINASE YPDA"/>
    <property type="match status" value="1"/>
</dbReference>
<feature type="domain" description="Signal transduction histidine kinase internal region" evidence="2">
    <location>
        <begin position="168"/>
        <end position="244"/>
    </location>
</feature>
<accession>A0AAU8UW96</accession>
<evidence type="ECO:0000259" key="2">
    <source>
        <dbReference type="Pfam" id="PF06580"/>
    </source>
</evidence>
<dbReference type="Proteomes" id="UP000190848">
    <property type="component" value="Chromosome"/>
</dbReference>
<feature type="transmembrane region" description="Helical" evidence="1">
    <location>
        <begin position="7"/>
        <end position="28"/>
    </location>
</feature>
<keyword evidence="1" id="KW-0812">Transmembrane</keyword>
<dbReference type="GO" id="GO:0000155">
    <property type="term" value="F:phosphorelay sensor kinase activity"/>
    <property type="evidence" value="ECO:0007669"/>
    <property type="project" value="InterPro"/>
</dbReference>
<dbReference type="PANTHER" id="PTHR34220">
    <property type="entry name" value="SENSOR HISTIDINE KINASE YPDA"/>
    <property type="match status" value="1"/>
</dbReference>
<protein>
    <submittedName>
        <fullName evidence="3">Histidine kinase</fullName>
    </submittedName>
</protein>
<feature type="transmembrane region" description="Helical" evidence="1">
    <location>
        <begin position="80"/>
        <end position="97"/>
    </location>
</feature>
<evidence type="ECO:0000313" key="3">
    <source>
        <dbReference type="EMBL" id="AQX02138.1"/>
    </source>
</evidence>
<proteinExistence type="predicted"/>
<dbReference type="InterPro" id="IPR050640">
    <property type="entry name" value="Bact_2-comp_sensor_kinase"/>
</dbReference>
<dbReference type="AlphaFoldDB" id="A0AAU8UW96"/>
<keyword evidence="3" id="KW-0418">Kinase</keyword>
<reference evidence="3 4" key="1">
    <citation type="submission" date="2016-07" db="EMBL/GenBank/DDBJ databases">
        <title>Revisiting the taxonomy of the Elizabethkingia Genus using Whole-Genome Sequencing, Optical Mapping, and MALDI-TOF, along with proposal of three novel Elizabethkingia species: Elizabethkingia bruuniana sp. nov., Elizabethkingia ursingii sp. nov., and Elizabethkingia occulta sp. nov.</title>
        <authorList>
            <person name="Nicholson A.C."/>
        </authorList>
    </citation>
    <scope>NUCLEOTIDE SEQUENCE [LARGE SCALE GENOMIC DNA]</scope>
    <source>
        <strain evidence="3 4">F3201</strain>
    </source>
</reference>
<keyword evidence="1" id="KW-1133">Transmembrane helix</keyword>
<name>A0AAU8UW96_9FLAO</name>
<dbReference type="GO" id="GO:0016020">
    <property type="term" value="C:membrane"/>
    <property type="evidence" value="ECO:0007669"/>
    <property type="project" value="InterPro"/>
</dbReference>
<feature type="transmembrane region" description="Helical" evidence="1">
    <location>
        <begin position="48"/>
        <end position="68"/>
    </location>
</feature>
<keyword evidence="1" id="KW-0472">Membrane</keyword>
<feature type="transmembrane region" description="Helical" evidence="1">
    <location>
        <begin position="124"/>
        <end position="144"/>
    </location>
</feature>
<keyword evidence="3" id="KW-0808">Transferase</keyword>